<evidence type="ECO:0000313" key="1">
    <source>
        <dbReference type="EMBL" id="WEU40596.1"/>
    </source>
</evidence>
<dbReference type="EMBL" id="CP091871">
    <property type="protein sequence ID" value="WEU40596.1"/>
    <property type="molecule type" value="Genomic_DNA"/>
</dbReference>
<name>A0AAF0D2R2_ODILC</name>
<protein>
    <submittedName>
        <fullName evidence="1">Gamma carbonic anhydrase family protein</fullName>
    </submittedName>
</protein>
<dbReference type="Pfam" id="PF00132">
    <property type="entry name" value="Hexapep"/>
    <property type="match status" value="2"/>
</dbReference>
<dbReference type="SUPFAM" id="SSF51161">
    <property type="entry name" value="Trimeric LpxA-like enzymes"/>
    <property type="match status" value="1"/>
</dbReference>
<reference evidence="1" key="2">
    <citation type="journal article" date="2022" name="Nat. Microbiol.">
        <title>A closed Candidatus Odinarchaeum chromosome exposes Asgard archaeal viruses.</title>
        <authorList>
            <person name="Tamarit D."/>
            <person name="Caceres E.F."/>
            <person name="Krupovic M."/>
            <person name="Nijland R."/>
            <person name="Eme L."/>
            <person name="Robinson N.P."/>
            <person name="Ettema T.J.G."/>
        </authorList>
    </citation>
    <scope>NUCLEOTIDE SEQUENCE</scope>
    <source>
        <strain evidence="1">LCB_4</strain>
    </source>
</reference>
<dbReference type="PANTHER" id="PTHR13061:SF29">
    <property type="entry name" value="GAMMA CARBONIC ANHYDRASE-LIKE 1, MITOCHONDRIAL-RELATED"/>
    <property type="match status" value="1"/>
</dbReference>
<sequence>MIRGFGGKNPVIAEETYIAENALIVGDVKIGDHSSIWPNAVLRGDEGRITVGRYTNIQDNVVVHSDLNGFVEIGDYVTVGHGAIIHGCKIKNNVIVGMGAVVLNNAVIGENCIIGAGAVVLENAVIQDNSLVVGVPGVVKAALSKDKAAAIKDNALSYWRLAEEYLHLK</sequence>
<dbReference type="InterPro" id="IPR050484">
    <property type="entry name" value="Transf_Hexapept/Carb_Anhydrase"/>
</dbReference>
<accession>A0AAF0D2R2</accession>
<dbReference type="AlphaFoldDB" id="A0AAF0D2R2"/>
<gene>
    <name evidence="1" type="ORF">OdinLCB4_001295</name>
</gene>
<reference evidence="1" key="1">
    <citation type="journal article" date="2017" name="Nature">
        <title>Asgard archaea illuminate the origin of eukaryotic cellular complexity.</title>
        <authorList>
            <person name="Zaremba-Niedzwiedzka K."/>
            <person name="Caceres E.F."/>
            <person name="Saw J.H."/>
            <person name="Backstrom D."/>
            <person name="Juzokaite L."/>
            <person name="Vancaester E."/>
            <person name="Seitz K.W."/>
            <person name="Anantharaman K."/>
            <person name="Starnawski P."/>
            <person name="Kjeldsen K.U."/>
            <person name="Scott M.B."/>
            <person name="Nunoura T."/>
            <person name="Banfield J.F."/>
            <person name="Schramm A."/>
            <person name="Baker B.J."/>
            <person name="Spang A."/>
            <person name="Ettema T.J.G."/>
        </authorList>
    </citation>
    <scope>NUCLEOTIDE SEQUENCE</scope>
    <source>
        <strain evidence="1">LCB_4</strain>
    </source>
</reference>
<evidence type="ECO:0000313" key="2">
    <source>
        <dbReference type="Proteomes" id="UP000186851"/>
    </source>
</evidence>
<dbReference type="CDD" id="cd04645">
    <property type="entry name" value="LbH_gamma_CA_like"/>
    <property type="match status" value="1"/>
</dbReference>
<dbReference type="Proteomes" id="UP000186851">
    <property type="component" value="Chromosome"/>
</dbReference>
<dbReference type="KEGG" id="oyw:OdinLCB4_001295"/>
<dbReference type="PANTHER" id="PTHR13061">
    <property type="entry name" value="DYNACTIN SUBUNIT P25"/>
    <property type="match status" value="1"/>
</dbReference>
<dbReference type="InterPro" id="IPR011004">
    <property type="entry name" value="Trimer_LpxA-like_sf"/>
</dbReference>
<organism evidence="1 2">
    <name type="scientific">Odinarchaeota yellowstonii (strain LCB_4)</name>
    <dbReference type="NCBI Taxonomy" id="1841599"/>
    <lineage>
        <taxon>Archaea</taxon>
        <taxon>Promethearchaeati</taxon>
        <taxon>Candidatus Odinarchaeota</taxon>
        <taxon>Candidatus Odinarchaeia</taxon>
        <taxon>Candidatus Odinarchaeales</taxon>
        <taxon>Candidatus Odinarchaeaceae</taxon>
        <taxon>Candidatus Odinarchaeum</taxon>
    </lineage>
</organism>
<dbReference type="InterPro" id="IPR047324">
    <property type="entry name" value="LbH_gamma_CA-like"/>
</dbReference>
<dbReference type="InterPro" id="IPR001451">
    <property type="entry name" value="Hexapep"/>
</dbReference>
<proteinExistence type="predicted"/>
<dbReference type="Gene3D" id="2.160.10.10">
    <property type="entry name" value="Hexapeptide repeat proteins"/>
    <property type="match status" value="1"/>
</dbReference>